<protein>
    <recommendedName>
        <fullName evidence="3">Lipoprotein</fullName>
    </recommendedName>
</protein>
<dbReference type="SUPFAM" id="SSF48208">
    <property type="entry name" value="Six-hairpin glycosidases"/>
    <property type="match status" value="1"/>
</dbReference>
<proteinExistence type="predicted"/>
<evidence type="ECO:0008006" key="3">
    <source>
        <dbReference type="Google" id="ProtNLM"/>
    </source>
</evidence>
<accession>A0A939DK90</accession>
<dbReference type="EMBL" id="JAFKCV010000001">
    <property type="protein sequence ID" value="MBN7824033.1"/>
    <property type="molecule type" value="Genomic_DNA"/>
</dbReference>
<dbReference type="AlphaFoldDB" id="A0A939DK90"/>
<evidence type="ECO:0000313" key="1">
    <source>
        <dbReference type="EMBL" id="MBN7824033.1"/>
    </source>
</evidence>
<evidence type="ECO:0000313" key="2">
    <source>
        <dbReference type="Proteomes" id="UP000664654"/>
    </source>
</evidence>
<comment type="caution">
    <text evidence="1">The sequence shown here is derived from an EMBL/GenBank/DDBJ whole genome shotgun (WGS) entry which is preliminary data.</text>
</comment>
<dbReference type="Proteomes" id="UP000664654">
    <property type="component" value="Unassembled WGS sequence"/>
</dbReference>
<name>A0A939DK90_9ALTE</name>
<keyword evidence="2" id="KW-1185">Reference proteome</keyword>
<sequence>MRNFLWLLLLSWVLTGCQQGPSPASSTAVAQPAGPALAFQMQEGRIHSNFYRRGPVAAHLLLTEGSQPRFIAAFPAGNSGMGLWFDTPTTVNWQWQGDLEPLAVEEPGQRYYGVQGKVIVTGGELILNKVLLGSIRILRDYQQTGRVPPQVDDATLSRGPDSLSWSRKRLDGQAGYRLTLELDSGSIVQDPQSGAVRLRPVDQSLVMTIRVLNSEPPLTPLDNPLNAGLPVPDTRLEQSLAFLTYEEKWLAGSWRFLTYFGRDSLLSLRLLMPVLTDEAIESALGSVFERMSAQGRVAHEEDIGEFALLRRLQQGQVQNDSPLYDYAMRDDDLLLLPVLAEYLLDERVDRQRRQAFLQRQRSDGKRYGQMLAANIDYLLSVTRPFYEEPRFANLIGVGEDHYAGNWRDSEEGLDGARFPYDVNMVLAPAALRAAEKLYQSGLLQEPRQSSQQIAELADMARHWQRHVAPLFAVQIEPEQANEAIRSYSAKMGVPGRTTDSPVEFSALALDKKGIPVPVVHSDTGFDLLFGHPDEQRLRQILGNLKADFPLGLYTPVGMLVANPVFASEATRHRFGPGNYHGTVVWNWQQAMVISGIDRQLQRTDLSASTLVLLEQAKDKLWQAVSATQSLKTSELWSWSYDSDRFHMQPFGQRHGDITESNPVQLWSTVFLAIQP</sequence>
<reference evidence="1" key="1">
    <citation type="submission" date="2021-03" db="EMBL/GenBank/DDBJ databases">
        <title>novel species isolated from a fishpond in China.</title>
        <authorList>
            <person name="Lu H."/>
            <person name="Cai Z."/>
        </authorList>
    </citation>
    <scope>NUCLEOTIDE SEQUENCE</scope>
    <source>
        <strain evidence="1">JCM 30855</strain>
    </source>
</reference>
<gene>
    <name evidence="1" type="ORF">J0A66_02230</name>
</gene>
<organism evidence="1 2">
    <name type="scientific">Bowmanella dokdonensis</name>
    <dbReference type="NCBI Taxonomy" id="751969"/>
    <lineage>
        <taxon>Bacteria</taxon>
        <taxon>Pseudomonadati</taxon>
        <taxon>Pseudomonadota</taxon>
        <taxon>Gammaproteobacteria</taxon>
        <taxon>Alteromonadales</taxon>
        <taxon>Alteromonadaceae</taxon>
        <taxon>Bowmanella</taxon>
    </lineage>
</organism>
<dbReference type="PROSITE" id="PS51257">
    <property type="entry name" value="PROKAR_LIPOPROTEIN"/>
    <property type="match status" value="1"/>
</dbReference>
<dbReference type="InterPro" id="IPR008928">
    <property type="entry name" value="6-hairpin_glycosidase_sf"/>
</dbReference>
<dbReference type="RefSeq" id="WP_206572131.1">
    <property type="nucleotide sequence ID" value="NZ_JAFKCV010000001.1"/>
</dbReference>
<dbReference type="GO" id="GO:0005975">
    <property type="term" value="P:carbohydrate metabolic process"/>
    <property type="evidence" value="ECO:0007669"/>
    <property type="project" value="InterPro"/>
</dbReference>